<protein>
    <recommendedName>
        <fullName evidence="4">F-box domain-containing protein</fullName>
    </recommendedName>
</protein>
<dbReference type="Proteomes" id="UP001610563">
    <property type="component" value="Unassembled WGS sequence"/>
</dbReference>
<feature type="region of interest" description="Disordered" evidence="1">
    <location>
        <begin position="553"/>
        <end position="575"/>
    </location>
</feature>
<gene>
    <name evidence="2" type="ORF">BJX66DRAFT_321434</name>
</gene>
<evidence type="ECO:0000256" key="1">
    <source>
        <dbReference type="SAM" id="MobiDB-lite"/>
    </source>
</evidence>
<organism evidence="2 3">
    <name type="scientific">Aspergillus keveii</name>
    <dbReference type="NCBI Taxonomy" id="714993"/>
    <lineage>
        <taxon>Eukaryota</taxon>
        <taxon>Fungi</taxon>
        <taxon>Dikarya</taxon>
        <taxon>Ascomycota</taxon>
        <taxon>Pezizomycotina</taxon>
        <taxon>Eurotiomycetes</taxon>
        <taxon>Eurotiomycetidae</taxon>
        <taxon>Eurotiales</taxon>
        <taxon>Aspergillaceae</taxon>
        <taxon>Aspergillus</taxon>
        <taxon>Aspergillus subgen. Nidulantes</taxon>
    </lineage>
</organism>
<reference evidence="2 3" key="1">
    <citation type="submission" date="2024-07" db="EMBL/GenBank/DDBJ databases">
        <title>Section-level genome sequencing and comparative genomics of Aspergillus sections Usti and Cavernicolus.</title>
        <authorList>
            <consortium name="Lawrence Berkeley National Laboratory"/>
            <person name="Nybo J.L."/>
            <person name="Vesth T.C."/>
            <person name="Theobald S."/>
            <person name="Frisvad J.C."/>
            <person name="Larsen T.O."/>
            <person name="Kjaerboelling I."/>
            <person name="Rothschild-Mancinelli K."/>
            <person name="Lyhne E.K."/>
            <person name="Kogle M.E."/>
            <person name="Barry K."/>
            <person name="Clum A."/>
            <person name="Na H."/>
            <person name="Ledsgaard L."/>
            <person name="Lin J."/>
            <person name="Lipzen A."/>
            <person name="Kuo A."/>
            <person name="Riley R."/>
            <person name="Mondo S."/>
            <person name="Labutti K."/>
            <person name="Haridas S."/>
            <person name="Pangalinan J."/>
            <person name="Salamov A.A."/>
            <person name="Simmons B.A."/>
            <person name="Magnuson J.K."/>
            <person name="Chen J."/>
            <person name="Drula E."/>
            <person name="Henrissat B."/>
            <person name="Wiebenga A."/>
            <person name="Lubbers R.J."/>
            <person name="Gomes A.C."/>
            <person name="Makela M.R."/>
            <person name="Stajich J."/>
            <person name="Grigoriev I.V."/>
            <person name="Mortensen U.H."/>
            <person name="De Vries R.P."/>
            <person name="Baker S.E."/>
            <person name="Andersen M.R."/>
        </authorList>
    </citation>
    <scope>NUCLEOTIDE SEQUENCE [LARGE SCALE GENOMIC DNA]</scope>
    <source>
        <strain evidence="2 3">CBS 209.92</strain>
    </source>
</reference>
<evidence type="ECO:0000313" key="2">
    <source>
        <dbReference type="EMBL" id="KAL2801023.1"/>
    </source>
</evidence>
<dbReference type="EMBL" id="JBFTWV010000002">
    <property type="protein sequence ID" value="KAL2801023.1"/>
    <property type="molecule type" value="Genomic_DNA"/>
</dbReference>
<evidence type="ECO:0008006" key="4">
    <source>
        <dbReference type="Google" id="ProtNLM"/>
    </source>
</evidence>
<accession>A0ABR4GPL2</accession>
<proteinExistence type="predicted"/>
<sequence>MASAAASIDSLPNELLDEIILLLSTPPPSSYRLHQPPSVNITKSGSRDLKSLSLTCSRLLDLVRPRLFSHGCFELRDLDRYLAFVSSDLYRYVISVVVKGDSLSDNYEGFGPFWWRRLLHSVRPLHFTIIAPPSFIKGMLGIQIPEEHGWAFEIPLQLLQLNCDGQGPTPAPASQVNEQSTLLDCLPWSSMFFNESSSLKAYNHYEYFLYQVPSLFHRWSSLVSAKSLTGRSRLSFSLENLTSFTYVAVFPFYNHVQLVLDAVELMTNLRSLSIQLGPSRNDRVTELEQRGSMDPSDPWMELATGYSLIAHAVRGLGRTSRLSEFTACDYQMEAVRAEIDVILGDILCDGPWTHNGHGTWIKNMDQDSNSSPSKISSGIPVLAHSLIPSSASFAANTGAASSSKTRDPAPSTSEAGNLKLDIEQGLHSSSNIFHPGTVIAFSRLRGRTPNDNDDEFVGELPRRLLTDWLRRTPSAIGSRNVQNRTFIIHPANLTIFSPEKLLASLLSNQQPSPSRAEAISHLDSVQIFPVFDFAAAVQAIDEVSGILHKTWGARQPQDNHDHEHRDDNQHSNQPDINHSMTLIIAGLDTLTEAVIRASNAVRGTAVLSSVLRTLTQLSRMHRSYLSILLVNTSGVGPMVRDSVDGRLPQSQRDYGPHQARNDGLQSMFSVTDAPLFPSLLMRTLDQGIDTHLLASNTRNLPVIEAIKDRVGSDVGKWCTWDSTRT</sequence>
<comment type="caution">
    <text evidence="2">The sequence shown here is derived from an EMBL/GenBank/DDBJ whole genome shotgun (WGS) entry which is preliminary data.</text>
</comment>
<evidence type="ECO:0000313" key="3">
    <source>
        <dbReference type="Proteomes" id="UP001610563"/>
    </source>
</evidence>
<feature type="compositionally biased region" description="Basic and acidic residues" evidence="1">
    <location>
        <begin position="557"/>
        <end position="569"/>
    </location>
</feature>
<keyword evidence="3" id="KW-1185">Reference proteome</keyword>
<name>A0ABR4GPL2_9EURO</name>